<feature type="transmembrane region" description="Helical" evidence="9">
    <location>
        <begin position="142"/>
        <end position="160"/>
    </location>
</feature>
<dbReference type="PROSITE" id="PS00216">
    <property type="entry name" value="SUGAR_TRANSPORT_1"/>
    <property type="match status" value="2"/>
</dbReference>
<evidence type="ECO:0000256" key="6">
    <source>
        <dbReference type="ARBA" id="ARBA00023136"/>
    </source>
</evidence>
<feature type="region of interest" description="Disordered" evidence="8">
    <location>
        <begin position="499"/>
        <end position="519"/>
    </location>
</feature>
<evidence type="ECO:0000313" key="11">
    <source>
        <dbReference type="EMBL" id="KAL3422272.1"/>
    </source>
</evidence>
<dbReference type="PANTHER" id="PTHR48022:SF46">
    <property type="entry name" value="SUGAR TRANSPORTER, PUTATIVE (AFU_ORTHOLOGUE AFUA_1G11830)-RELATED"/>
    <property type="match status" value="1"/>
</dbReference>
<reference evidence="11 12" key="1">
    <citation type="submission" date="2024-06" db="EMBL/GenBank/DDBJ databases">
        <title>Complete genome of Phlyctema vagabunda strain 19-DSS-EL-015.</title>
        <authorList>
            <person name="Fiorenzani C."/>
        </authorList>
    </citation>
    <scope>NUCLEOTIDE SEQUENCE [LARGE SCALE GENOMIC DNA]</scope>
    <source>
        <strain evidence="11 12">19-DSS-EL-015</strain>
    </source>
</reference>
<dbReference type="InterPro" id="IPR005828">
    <property type="entry name" value="MFS_sugar_transport-like"/>
</dbReference>
<feature type="transmembrane region" description="Helical" evidence="9">
    <location>
        <begin position="50"/>
        <end position="69"/>
    </location>
</feature>
<dbReference type="PANTHER" id="PTHR48022">
    <property type="entry name" value="PLASTIDIC GLUCOSE TRANSPORTER 4"/>
    <property type="match status" value="1"/>
</dbReference>
<dbReference type="InterPro" id="IPR005829">
    <property type="entry name" value="Sugar_transporter_CS"/>
</dbReference>
<feature type="transmembrane region" description="Helical" evidence="9">
    <location>
        <begin position="301"/>
        <end position="321"/>
    </location>
</feature>
<comment type="caution">
    <text evidence="11">The sequence shown here is derived from an EMBL/GenBank/DDBJ whole genome shotgun (WGS) entry which is preliminary data.</text>
</comment>
<dbReference type="PROSITE" id="PS50850">
    <property type="entry name" value="MFS"/>
    <property type="match status" value="1"/>
</dbReference>
<organism evidence="11 12">
    <name type="scientific">Phlyctema vagabunda</name>
    <dbReference type="NCBI Taxonomy" id="108571"/>
    <lineage>
        <taxon>Eukaryota</taxon>
        <taxon>Fungi</taxon>
        <taxon>Dikarya</taxon>
        <taxon>Ascomycota</taxon>
        <taxon>Pezizomycotina</taxon>
        <taxon>Leotiomycetes</taxon>
        <taxon>Helotiales</taxon>
        <taxon>Dermateaceae</taxon>
        <taxon>Phlyctema</taxon>
    </lineage>
</organism>
<keyword evidence="11" id="KW-0762">Sugar transport</keyword>
<evidence type="ECO:0000256" key="4">
    <source>
        <dbReference type="ARBA" id="ARBA00022692"/>
    </source>
</evidence>
<feature type="transmembrane region" description="Helical" evidence="9">
    <location>
        <begin position="328"/>
        <end position="348"/>
    </location>
</feature>
<protein>
    <submittedName>
        <fullName evidence="11">Sugar transporter</fullName>
    </submittedName>
</protein>
<feature type="transmembrane region" description="Helical" evidence="9">
    <location>
        <begin position="432"/>
        <end position="451"/>
    </location>
</feature>
<evidence type="ECO:0000313" key="12">
    <source>
        <dbReference type="Proteomes" id="UP001629113"/>
    </source>
</evidence>
<evidence type="ECO:0000256" key="5">
    <source>
        <dbReference type="ARBA" id="ARBA00022989"/>
    </source>
</evidence>
<dbReference type="InterPro" id="IPR050360">
    <property type="entry name" value="MFS_Sugar_Transporters"/>
</dbReference>
<feature type="transmembrane region" description="Helical" evidence="9">
    <location>
        <begin position="106"/>
        <end position="130"/>
    </location>
</feature>
<evidence type="ECO:0000256" key="9">
    <source>
        <dbReference type="SAM" id="Phobius"/>
    </source>
</evidence>
<proteinExistence type="inferred from homology"/>
<feature type="domain" description="Major facilitator superfamily (MFS) profile" evidence="10">
    <location>
        <begin position="12"/>
        <end position="455"/>
    </location>
</feature>
<sequence>MPTHSRVYNWYIGLLAAGCMVLYGYDASVFNAVQVNVHWLEWFNHPEGQLLGLINTTYAIGAIIAGWFIGGPTADFLGRRAGMGIGCLVTIIATFVQAFAPRHKVGVFIFGRVLIGLGQGIALTAGPVYIGEMTPPQIRGKVMSFWQLFWSVGSFIAYWVNYACAKHKARLGEWDWRMVVIFQMLVPIIIICQLPFIPESPRWYIQKGNRVEKARASLRRVRDTEQEVEDELLAIREAITFEKEAISGSYAGLWKDPSVRKRLLLAFVINIGQQLSGQGTLNTYSSTIYKKVWKSVDQINLINALNATCGILFTLNAVWTVDRFGRKFLFIVGAIGMAICMLIVPIIGDATPNTASGGKTEPVGIAIVFMLFLFIFFYKPSWGATTWIWTSEVFSMNVRTQAVGMCSQMQNIAQVIFNQFFPTFYKNCGLKAFYFFMTTNICLAIFVYFLIPETKQVALEEIDVLFGGANHQEKGGSILHVEDAHHAHVGFDNTRMDKISPTTRHEEVEPTSPAREIKM</sequence>
<keyword evidence="12" id="KW-1185">Reference proteome</keyword>
<comment type="subcellular location">
    <subcellularLocation>
        <location evidence="1">Membrane</location>
        <topology evidence="1">Multi-pass membrane protein</topology>
    </subcellularLocation>
</comment>
<dbReference type="Pfam" id="PF00083">
    <property type="entry name" value="Sugar_tr"/>
    <property type="match status" value="1"/>
</dbReference>
<evidence type="ECO:0000256" key="3">
    <source>
        <dbReference type="ARBA" id="ARBA00022448"/>
    </source>
</evidence>
<dbReference type="Gene3D" id="1.20.1250.20">
    <property type="entry name" value="MFS general substrate transporter like domains"/>
    <property type="match status" value="1"/>
</dbReference>
<feature type="transmembrane region" description="Helical" evidence="9">
    <location>
        <begin position="180"/>
        <end position="197"/>
    </location>
</feature>
<name>A0ABR4PGP4_9HELO</name>
<feature type="transmembrane region" description="Helical" evidence="9">
    <location>
        <begin position="81"/>
        <end position="100"/>
    </location>
</feature>
<gene>
    <name evidence="11" type="ORF">PVAG01_06428</name>
</gene>
<keyword evidence="3 7" id="KW-0813">Transport</keyword>
<evidence type="ECO:0000256" key="1">
    <source>
        <dbReference type="ARBA" id="ARBA00004141"/>
    </source>
</evidence>
<evidence type="ECO:0000256" key="2">
    <source>
        <dbReference type="ARBA" id="ARBA00010992"/>
    </source>
</evidence>
<dbReference type="Proteomes" id="UP001629113">
    <property type="component" value="Unassembled WGS sequence"/>
</dbReference>
<evidence type="ECO:0000259" key="10">
    <source>
        <dbReference type="PROSITE" id="PS50850"/>
    </source>
</evidence>
<keyword evidence="4 9" id="KW-0812">Transmembrane</keyword>
<feature type="transmembrane region" description="Helical" evidence="9">
    <location>
        <begin position="360"/>
        <end position="378"/>
    </location>
</feature>
<comment type="similarity">
    <text evidence="2 7">Belongs to the major facilitator superfamily. Sugar transporter (TC 2.A.1.1) family.</text>
</comment>
<evidence type="ECO:0000256" key="7">
    <source>
        <dbReference type="RuleBase" id="RU003346"/>
    </source>
</evidence>
<feature type="transmembrane region" description="Helical" evidence="9">
    <location>
        <begin position="7"/>
        <end position="25"/>
    </location>
</feature>
<keyword evidence="5 9" id="KW-1133">Transmembrane helix</keyword>
<dbReference type="SUPFAM" id="SSF103473">
    <property type="entry name" value="MFS general substrate transporter"/>
    <property type="match status" value="1"/>
</dbReference>
<feature type="compositionally biased region" description="Basic and acidic residues" evidence="8">
    <location>
        <begin position="499"/>
        <end position="508"/>
    </location>
</feature>
<dbReference type="PRINTS" id="PR00171">
    <property type="entry name" value="SUGRTRNSPORT"/>
</dbReference>
<dbReference type="InterPro" id="IPR003663">
    <property type="entry name" value="Sugar/inositol_transpt"/>
</dbReference>
<dbReference type="EMBL" id="JBFCZG010000005">
    <property type="protein sequence ID" value="KAL3422272.1"/>
    <property type="molecule type" value="Genomic_DNA"/>
</dbReference>
<dbReference type="NCBIfam" id="TIGR00879">
    <property type="entry name" value="SP"/>
    <property type="match status" value="1"/>
</dbReference>
<accession>A0ABR4PGP4</accession>
<keyword evidence="6 9" id="KW-0472">Membrane</keyword>
<dbReference type="PROSITE" id="PS00217">
    <property type="entry name" value="SUGAR_TRANSPORT_2"/>
    <property type="match status" value="1"/>
</dbReference>
<dbReference type="InterPro" id="IPR036259">
    <property type="entry name" value="MFS_trans_sf"/>
</dbReference>
<dbReference type="PROSITE" id="PS51257">
    <property type="entry name" value="PROKAR_LIPOPROTEIN"/>
    <property type="match status" value="1"/>
</dbReference>
<dbReference type="InterPro" id="IPR020846">
    <property type="entry name" value="MFS_dom"/>
</dbReference>
<evidence type="ECO:0000256" key="8">
    <source>
        <dbReference type="SAM" id="MobiDB-lite"/>
    </source>
</evidence>